<evidence type="ECO:0000256" key="1">
    <source>
        <dbReference type="SAM" id="SignalP"/>
    </source>
</evidence>
<accession>A0A127ZAE9</accession>
<feature type="signal peptide" evidence="1">
    <location>
        <begin position="1"/>
        <end position="22"/>
    </location>
</feature>
<keyword evidence="1" id="KW-0732">Signal</keyword>
<dbReference type="OrthoDB" id="2557779at2759"/>
<evidence type="ECO:0000313" key="2">
    <source>
        <dbReference type="EMBL" id="CDU23108.1"/>
    </source>
</evidence>
<gene>
    <name evidence="2" type="ORF">SPSC_01738</name>
</gene>
<name>A0A127ZAE9_9BASI</name>
<protein>
    <recommendedName>
        <fullName evidence="3">Mig1 protein</fullName>
    </recommendedName>
</protein>
<sequence length="144" mass="16135">MKIQNSLATVAFALFLASTANANWLQPTPGNSWGDYCQKGGSKLDEPHACFRAAPAFINNISMEDSNFRGYLKDQSGKSDSVEFVVLYYGPQKSFLRTAGNVLEVTLSGRKCAYIYLTGRGWTWSDGKRLCKTETWDLPTKMWE</sequence>
<feature type="chain" id="PRO_5007281215" description="Mig1 protein" evidence="1">
    <location>
        <begin position="23"/>
        <end position="144"/>
    </location>
</feature>
<dbReference type="EMBL" id="LK056662">
    <property type="protein sequence ID" value="CDU23108.1"/>
    <property type="molecule type" value="Genomic_DNA"/>
</dbReference>
<evidence type="ECO:0008006" key="3">
    <source>
        <dbReference type="Google" id="ProtNLM"/>
    </source>
</evidence>
<proteinExistence type="predicted"/>
<organism evidence="2">
    <name type="scientific">Sporisorium scitamineum</name>
    <dbReference type="NCBI Taxonomy" id="49012"/>
    <lineage>
        <taxon>Eukaryota</taxon>
        <taxon>Fungi</taxon>
        <taxon>Dikarya</taxon>
        <taxon>Basidiomycota</taxon>
        <taxon>Ustilaginomycotina</taxon>
        <taxon>Ustilaginomycetes</taxon>
        <taxon>Ustilaginales</taxon>
        <taxon>Ustilaginaceae</taxon>
        <taxon>Sporisorium</taxon>
    </lineage>
</organism>
<dbReference type="AlphaFoldDB" id="A0A127ZAE9"/>
<reference evidence="2" key="1">
    <citation type="submission" date="2014-06" db="EMBL/GenBank/DDBJ databases">
        <authorList>
            <person name="Ju J."/>
            <person name="Zhang J."/>
        </authorList>
    </citation>
    <scope>NUCLEOTIDE SEQUENCE</scope>
    <source>
        <strain evidence="2">SscI8</strain>
    </source>
</reference>